<dbReference type="Pfam" id="PF00083">
    <property type="entry name" value="Sugar_tr"/>
    <property type="match status" value="1"/>
</dbReference>
<keyword evidence="4 7" id="KW-0812">Transmembrane</keyword>
<proteinExistence type="inferred from homology"/>
<evidence type="ECO:0000256" key="2">
    <source>
        <dbReference type="ARBA" id="ARBA00008335"/>
    </source>
</evidence>
<feature type="transmembrane region" description="Helical" evidence="7">
    <location>
        <begin position="247"/>
        <end position="272"/>
    </location>
</feature>
<gene>
    <name evidence="9" type="ORF">NQ317_008370</name>
</gene>
<dbReference type="Proteomes" id="UP001162164">
    <property type="component" value="Unassembled WGS sequence"/>
</dbReference>
<dbReference type="Gene3D" id="1.20.1250.20">
    <property type="entry name" value="MFS general substrate transporter like domains"/>
    <property type="match status" value="1"/>
</dbReference>
<dbReference type="Pfam" id="PF07690">
    <property type="entry name" value="MFS_1"/>
    <property type="match status" value="1"/>
</dbReference>
<feature type="domain" description="Major facilitator superfamily (MFS) profile" evidence="8">
    <location>
        <begin position="28"/>
        <end position="456"/>
    </location>
</feature>
<protein>
    <recommendedName>
        <fullName evidence="8">Major facilitator superfamily (MFS) profile domain-containing protein</fullName>
    </recommendedName>
</protein>
<evidence type="ECO:0000256" key="7">
    <source>
        <dbReference type="SAM" id="Phobius"/>
    </source>
</evidence>
<evidence type="ECO:0000256" key="6">
    <source>
        <dbReference type="ARBA" id="ARBA00023136"/>
    </source>
</evidence>
<feature type="transmembrane region" description="Helical" evidence="7">
    <location>
        <begin position="344"/>
        <end position="365"/>
    </location>
</feature>
<reference evidence="9" key="1">
    <citation type="journal article" date="2023" name="Insect Mol. Biol.">
        <title>Genome sequencing provides insights into the evolution of gene families encoding plant cell wall-degrading enzymes in longhorned beetles.</title>
        <authorList>
            <person name="Shin N.R."/>
            <person name="Okamura Y."/>
            <person name="Kirsch R."/>
            <person name="Pauchet Y."/>
        </authorList>
    </citation>
    <scope>NUCLEOTIDE SEQUENCE</scope>
    <source>
        <strain evidence="9">MMC_N1</strain>
    </source>
</reference>
<sequence length="502" mass="54976">MVLNALKTANSNHYKNQSSCLGFGRYNVFLILICGFLLFAVTTETFGVGFVVPAAECELDLDNYTKGILTSANFVGLVAGAPFWGYLSDLRGRRKLLISNLVLAFLSGIIASVTPSFWGYSILRFINGICHDLLPASGWLLLQTTFSVEFLGFQLNNWRTFSLANSVPSIIVALMLYRLPESPRYLYYSGKPKEALIVLRDMYVSNTGNPKDSFPVESLDEKAILEQSSRSKKDLSAQIVPLFKPPLLSYTVSACVMQASAFAVCSGLLFWYPDIINQISKTGKTDVTVCEALSFGGLSEAADEEMCTGVVDDRVFILNIIIGVYYFVLYTTWGIVVKIIGTRYFFIFCMATAAVSTLLICFLSQKILIDIFFVTALTLPGVGVSIINTWVVEIFPTNIGGMALCTTLTAGRLGSIISSSMAGILLEWNCLTTFLLYGLMLIATAPILPAHMMTHSAITAIWVGNSSTPIAPTVVLAVIIVAWKMQATTRFCTGVLRKYMEA</sequence>
<evidence type="ECO:0000313" key="9">
    <source>
        <dbReference type="EMBL" id="KAJ8985339.1"/>
    </source>
</evidence>
<feature type="transmembrane region" description="Helical" evidence="7">
    <location>
        <begin position="403"/>
        <end position="425"/>
    </location>
</feature>
<feature type="transmembrane region" description="Helical" evidence="7">
    <location>
        <begin position="371"/>
        <end position="391"/>
    </location>
</feature>
<dbReference type="InterPro" id="IPR036259">
    <property type="entry name" value="MFS_trans_sf"/>
</dbReference>
<keyword evidence="5 7" id="KW-1133">Transmembrane helix</keyword>
<feature type="transmembrane region" description="Helical" evidence="7">
    <location>
        <begin position="316"/>
        <end position="337"/>
    </location>
</feature>
<keyword evidence="3" id="KW-0813">Transport</keyword>
<dbReference type="InterPro" id="IPR020846">
    <property type="entry name" value="MFS_dom"/>
</dbReference>
<accession>A0ABQ9K4V4</accession>
<evidence type="ECO:0000256" key="4">
    <source>
        <dbReference type="ARBA" id="ARBA00022692"/>
    </source>
</evidence>
<comment type="caution">
    <text evidence="9">The sequence shown here is derived from an EMBL/GenBank/DDBJ whole genome shotgun (WGS) entry which is preliminary data.</text>
</comment>
<name>A0ABQ9K4V4_9CUCU</name>
<feature type="transmembrane region" description="Helical" evidence="7">
    <location>
        <begin position="158"/>
        <end position="177"/>
    </location>
</feature>
<dbReference type="SUPFAM" id="SSF103473">
    <property type="entry name" value="MFS general substrate transporter"/>
    <property type="match status" value="1"/>
</dbReference>
<evidence type="ECO:0000313" key="10">
    <source>
        <dbReference type="Proteomes" id="UP001162164"/>
    </source>
</evidence>
<evidence type="ECO:0000256" key="5">
    <source>
        <dbReference type="ARBA" id="ARBA00022989"/>
    </source>
</evidence>
<organism evidence="9 10">
    <name type="scientific">Molorchus minor</name>
    <dbReference type="NCBI Taxonomy" id="1323400"/>
    <lineage>
        <taxon>Eukaryota</taxon>
        <taxon>Metazoa</taxon>
        <taxon>Ecdysozoa</taxon>
        <taxon>Arthropoda</taxon>
        <taxon>Hexapoda</taxon>
        <taxon>Insecta</taxon>
        <taxon>Pterygota</taxon>
        <taxon>Neoptera</taxon>
        <taxon>Endopterygota</taxon>
        <taxon>Coleoptera</taxon>
        <taxon>Polyphaga</taxon>
        <taxon>Cucujiformia</taxon>
        <taxon>Chrysomeloidea</taxon>
        <taxon>Cerambycidae</taxon>
        <taxon>Lamiinae</taxon>
        <taxon>Monochamini</taxon>
        <taxon>Molorchus</taxon>
    </lineage>
</organism>
<dbReference type="InterPro" id="IPR005828">
    <property type="entry name" value="MFS_sugar_transport-like"/>
</dbReference>
<evidence type="ECO:0000259" key="8">
    <source>
        <dbReference type="PROSITE" id="PS50850"/>
    </source>
</evidence>
<evidence type="ECO:0000256" key="3">
    <source>
        <dbReference type="ARBA" id="ARBA00022448"/>
    </source>
</evidence>
<dbReference type="PANTHER" id="PTHR23511:SF35">
    <property type="entry name" value="MAJOR FACILITATOR SUPERFAMILY (MFS) PROFILE DOMAIN-CONTAINING PROTEIN"/>
    <property type="match status" value="1"/>
</dbReference>
<dbReference type="EMBL" id="JAPWTJ010000016">
    <property type="protein sequence ID" value="KAJ8985339.1"/>
    <property type="molecule type" value="Genomic_DNA"/>
</dbReference>
<dbReference type="PANTHER" id="PTHR23511">
    <property type="entry name" value="SYNAPTIC VESICLE GLYCOPROTEIN 2"/>
    <property type="match status" value="1"/>
</dbReference>
<keyword evidence="6 7" id="KW-0472">Membrane</keyword>
<comment type="similarity">
    <text evidence="2">Belongs to the major facilitator superfamily.</text>
</comment>
<comment type="subcellular location">
    <subcellularLocation>
        <location evidence="1">Membrane</location>
        <topology evidence="1">Multi-pass membrane protein</topology>
    </subcellularLocation>
</comment>
<keyword evidence="10" id="KW-1185">Reference proteome</keyword>
<feature type="transmembrane region" description="Helical" evidence="7">
    <location>
        <begin position="431"/>
        <end position="448"/>
    </location>
</feature>
<evidence type="ECO:0000256" key="1">
    <source>
        <dbReference type="ARBA" id="ARBA00004141"/>
    </source>
</evidence>
<dbReference type="InterPro" id="IPR011701">
    <property type="entry name" value="MFS"/>
</dbReference>
<feature type="transmembrane region" description="Helical" evidence="7">
    <location>
        <begin position="460"/>
        <end position="483"/>
    </location>
</feature>
<feature type="non-terminal residue" evidence="9">
    <location>
        <position position="502"/>
    </location>
</feature>
<feature type="transmembrane region" description="Helical" evidence="7">
    <location>
        <begin position="28"/>
        <end position="52"/>
    </location>
</feature>
<feature type="transmembrane region" description="Helical" evidence="7">
    <location>
        <begin position="64"/>
        <end position="84"/>
    </location>
</feature>
<dbReference type="PROSITE" id="PS50850">
    <property type="entry name" value="MFS"/>
    <property type="match status" value="1"/>
</dbReference>
<feature type="transmembrane region" description="Helical" evidence="7">
    <location>
        <begin position="96"/>
        <end position="118"/>
    </location>
</feature>